<dbReference type="SUPFAM" id="SSF56672">
    <property type="entry name" value="DNA/RNA polymerases"/>
    <property type="match status" value="1"/>
</dbReference>
<dbReference type="InterPro" id="IPR000477">
    <property type="entry name" value="RT_dom"/>
</dbReference>
<dbReference type="NCBIfam" id="TIGR04416">
    <property type="entry name" value="group_II_RT_mat"/>
    <property type="match status" value="1"/>
</dbReference>
<dbReference type="GO" id="GO:0003964">
    <property type="term" value="F:RNA-directed DNA polymerase activity"/>
    <property type="evidence" value="ECO:0007669"/>
    <property type="project" value="UniProtKB-KW"/>
</dbReference>
<dbReference type="KEGG" id="dli:dnl_36190"/>
<dbReference type="KEGG" id="dli:dnl_00060"/>
<dbReference type="PANTHER" id="PTHR34047">
    <property type="entry name" value="NUCLEAR INTRON MATURASE 1, MITOCHONDRIAL-RELATED"/>
    <property type="match status" value="1"/>
</dbReference>
<keyword evidence="4" id="KW-0808">Transferase</keyword>
<dbReference type="Gene3D" id="1.10.30.50">
    <property type="match status" value="1"/>
</dbReference>
<comment type="similarity">
    <text evidence="1">Belongs to the bacterial reverse transcriptase family.</text>
</comment>
<dbReference type="InterPro" id="IPR025960">
    <property type="entry name" value="RVT_N"/>
</dbReference>
<dbReference type="SMART" id="SM00507">
    <property type="entry name" value="HNHc"/>
    <property type="match status" value="1"/>
</dbReference>
<dbReference type="EMBL" id="CP061799">
    <property type="protein sequence ID" value="QTA81287.1"/>
    <property type="molecule type" value="Genomic_DNA"/>
</dbReference>
<keyword evidence="6" id="KW-1185">Reference proteome</keyword>
<feature type="compositionally biased region" description="Polar residues" evidence="2">
    <location>
        <begin position="1"/>
        <end position="12"/>
    </location>
</feature>
<dbReference type="CDD" id="cd00085">
    <property type="entry name" value="HNHc"/>
    <property type="match status" value="1"/>
</dbReference>
<protein>
    <submittedName>
        <fullName evidence="4">Group II intron reverse transcriptase/maturase</fullName>
    </submittedName>
</protein>
<proteinExistence type="inferred from homology"/>
<dbReference type="Pfam" id="PF00078">
    <property type="entry name" value="RVT_1"/>
    <property type="match status" value="1"/>
</dbReference>
<dbReference type="GO" id="GO:0003676">
    <property type="term" value="F:nucleic acid binding"/>
    <property type="evidence" value="ECO:0007669"/>
    <property type="project" value="InterPro"/>
</dbReference>
<dbReference type="Proteomes" id="UP000663720">
    <property type="component" value="Chromosome"/>
</dbReference>
<dbReference type="InterPro" id="IPR051083">
    <property type="entry name" value="GrpII_Intron_Splice-Mob/Def"/>
</dbReference>
<accession>A0A975B2X9</accession>
<dbReference type="AlphaFoldDB" id="A0A975B2X9"/>
<dbReference type="InterPro" id="IPR003615">
    <property type="entry name" value="HNH_nuc"/>
</dbReference>
<name>A0A975B2X9_9BACT</name>
<dbReference type="Pfam" id="PF08388">
    <property type="entry name" value="GIIM"/>
    <property type="match status" value="1"/>
</dbReference>
<evidence type="ECO:0000256" key="2">
    <source>
        <dbReference type="SAM" id="MobiDB-lite"/>
    </source>
</evidence>
<gene>
    <name evidence="4" type="ORF">dnl_00060</name>
    <name evidence="5" type="ORF">dnl_36190</name>
</gene>
<keyword evidence="4" id="KW-0548">Nucleotidyltransferase</keyword>
<dbReference type="PROSITE" id="PS50878">
    <property type="entry name" value="RT_POL"/>
    <property type="match status" value="1"/>
</dbReference>
<evidence type="ECO:0000313" key="5">
    <source>
        <dbReference type="EMBL" id="QTA81287.1"/>
    </source>
</evidence>
<dbReference type="CDD" id="cd01651">
    <property type="entry name" value="RT_G2_intron"/>
    <property type="match status" value="1"/>
</dbReference>
<reference evidence="4" key="1">
    <citation type="journal article" date="2021" name="Microb. Physiol.">
        <title>Proteogenomic Insights into the Physiology of Marine, Sulfate-Reducing, Filamentous Desulfonema limicola and Desulfonema magnum.</title>
        <authorList>
            <person name="Schnaars V."/>
            <person name="Wohlbrand L."/>
            <person name="Scheve S."/>
            <person name="Hinrichs C."/>
            <person name="Reinhardt R."/>
            <person name="Rabus R."/>
        </authorList>
    </citation>
    <scope>NUCLEOTIDE SEQUENCE</scope>
    <source>
        <strain evidence="4">5ac10</strain>
    </source>
</reference>
<organism evidence="4 6">
    <name type="scientific">Desulfonema limicola</name>
    <dbReference type="NCBI Taxonomy" id="45656"/>
    <lineage>
        <taxon>Bacteria</taxon>
        <taxon>Pseudomonadati</taxon>
        <taxon>Thermodesulfobacteriota</taxon>
        <taxon>Desulfobacteria</taxon>
        <taxon>Desulfobacterales</taxon>
        <taxon>Desulfococcaceae</taxon>
        <taxon>Desulfonema</taxon>
    </lineage>
</organism>
<feature type="domain" description="Reverse transcriptase" evidence="3">
    <location>
        <begin position="252"/>
        <end position="480"/>
    </location>
</feature>
<dbReference type="GO" id="GO:0008270">
    <property type="term" value="F:zinc ion binding"/>
    <property type="evidence" value="ECO:0007669"/>
    <property type="project" value="InterPro"/>
</dbReference>
<dbReference type="InterPro" id="IPR030931">
    <property type="entry name" value="Group_II_RT_mat"/>
</dbReference>
<dbReference type="PANTHER" id="PTHR34047:SF10">
    <property type="entry name" value="GROUP II INTRON-ASSOCIATED OPEN READING FRAME"/>
    <property type="match status" value="1"/>
</dbReference>
<dbReference type="InterPro" id="IPR013597">
    <property type="entry name" value="Mat_intron_G2"/>
</dbReference>
<dbReference type="Pfam" id="PF01844">
    <property type="entry name" value="HNH"/>
    <property type="match status" value="1"/>
</dbReference>
<dbReference type="GO" id="GO:0004519">
    <property type="term" value="F:endonuclease activity"/>
    <property type="evidence" value="ECO:0007669"/>
    <property type="project" value="InterPro"/>
</dbReference>
<keyword evidence="4" id="KW-0695">RNA-directed DNA polymerase</keyword>
<dbReference type="InterPro" id="IPR002711">
    <property type="entry name" value="HNH"/>
</dbReference>
<feature type="region of interest" description="Disordered" evidence="2">
    <location>
        <begin position="87"/>
        <end position="120"/>
    </location>
</feature>
<evidence type="ECO:0000313" key="6">
    <source>
        <dbReference type="Proteomes" id="UP000663720"/>
    </source>
</evidence>
<sequence length="712" mass="81486">MSVRTGEQTVRGTQLWKHRTGAGARNDDMDNTCELLINVVSASKPKMLTGLSQKARGVVGAFEFRSAQSTIPPADRQILSHRVKSVEHGKPDCLRTSGNRPARAGHRQAGMGGWKKRMPSCNEADRGSKFALTRKSADFQQVLNHEKGLKRCYRERTVRRQPEAVDGIPGDGKRWNSIIWKEIFKIVNRIQARIVKAVKAGDTKKVRGLQRLLRRSKAAKLMAVRRVTSNRGKKTPGIDNVRLNTPAKKQQAVRQLNSWKYKAIPLKRIYIPKKNKKKRPLGIPSMIDRCEQALEMLALDPISECKADKCSNGFRKKRAAHDAIEGCYNALRLKGSPAWILEADIKGCFDNISHDWIMGNVPASQRKLRAWLKSGYLEKSMFYPTASGTPQGGIISPVLANMSLDGMEEMLKKAFPRTKKVHMVRYADDFIITGESKELLENKVKPLIEEFLEKRGLTLSSEKTKISHINGGFDFLGFNIRKYKGKLLTKPSKSSIASIKEKIRETVKANKTAKTENLIEKLNPVIRGWGNYFRHSASKRTFTSIDHAVFEMTWKWAKRRHPGKSPKWIKSKYFQQEKNRNWVFKEKRNRHSLFKMDSIPIRRHIKIKGEANPYDPKWYEYFTERAMKLQKQNIRTRQDILWIEQKGICPACQTELDKGEEWHTHHLKPKSKGGKDNLENLVLIHSVCHRQIHANPNTGCLLPDASRHFIKA</sequence>
<evidence type="ECO:0000259" key="3">
    <source>
        <dbReference type="PROSITE" id="PS50878"/>
    </source>
</evidence>
<evidence type="ECO:0000256" key="1">
    <source>
        <dbReference type="ARBA" id="ARBA00034120"/>
    </source>
</evidence>
<feature type="region of interest" description="Disordered" evidence="2">
    <location>
        <begin position="1"/>
        <end position="23"/>
    </location>
</feature>
<dbReference type="InterPro" id="IPR043502">
    <property type="entry name" value="DNA/RNA_pol_sf"/>
</dbReference>
<evidence type="ECO:0000313" key="4">
    <source>
        <dbReference type="EMBL" id="QTA77809.1"/>
    </source>
</evidence>
<dbReference type="Pfam" id="PF13655">
    <property type="entry name" value="RVT_N"/>
    <property type="match status" value="1"/>
</dbReference>
<dbReference type="EMBL" id="CP061799">
    <property type="protein sequence ID" value="QTA77809.1"/>
    <property type="molecule type" value="Genomic_DNA"/>
</dbReference>